<organism evidence="1 2">
    <name type="scientific">Trichomalopsis sarcophagae</name>
    <dbReference type="NCBI Taxonomy" id="543379"/>
    <lineage>
        <taxon>Eukaryota</taxon>
        <taxon>Metazoa</taxon>
        <taxon>Ecdysozoa</taxon>
        <taxon>Arthropoda</taxon>
        <taxon>Hexapoda</taxon>
        <taxon>Insecta</taxon>
        <taxon>Pterygota</taxon>
        <taxon>Neoptera</taxon>
        <taxon>Endopterygota</taxon>
        <taxon>Hymenoptera</taxon>
        <taxon>Apocrita</taxon>
        <taxon>Proctotrupomorpha</taxon>
        <taxon>Chalcidoidea</taxon>
        <taxon>Pteromalidae</taxon>
        <taxon>Pteromalinae</taxon>
        <taxon>Trichomalopsis</taxon>
    </lineage>
</organism>
<sequence>MLERKTFRITLHRTRKLLCVFILSNYRLVCDVRTFEQIRYL</sequence>
<dbReference type="Proteomes" id="UP000215335">
    <property type="component" value="Unassembled WGS sequence"/>
</dbReference>
<evidence type="ECO:0000313" key="2">
    <source>
        <dbReference type="Proteomes" id="UP000215335"/>
    </source>
</evidence>
<reference evidence="1 2" key="1">
    <citation type="journal article" date="2017" name="Curr. Biol.">
        <title>The Evolution of Venom by Co-option of Single-Copy Genes.</title>
        <authorList>
            <person name="Martinson E.O."/>
            <person name="Mrinalini"/>
            <person name="Kelkar Y.D."/>
            <person name="Chang C.H."/>
            <person name="Werren J.H."/>
        </authorList>
    </citation>
    <scope>NUCLEOTIDE SEQUENCE [LARGE SCALE GENOMIC DNA]</scope>
    <source>
        <strain evidence="1 2">Alberta</strain>
        <tissue evidence="1">Whole body</tissue>
    </source>
</reference>
<keyword evidence="2" id="KW-1185">Reference proteome</keyword>
<dbReference type="AlphaFoldDB" id="A0A232FBE2"/>
<comment type="caution">
    <text evidence="1">The sequence shown here is derived from an EMBL/GenBank/DDBJ whole genome shotgun (WGS) entry which is preliminary data.</text>
</comment>
<dbReference type="EMBL" id="NNAY01000501">
    <property type="protein sequence ID" value="OXU27975.1"/>
    <property type="molecule type" value="Genomic_DNA"/>
</dbReference>
<evidence type="ECO:0000313" key="1">
    <source>
        <dbReference type="EMBL" id="OXU27975.1"/>
    </source>
</evidence>
<protein>
    <submittedName>
        <fullName evidence="1">Uncharacterized protein</fullName>
    </submittedName>
</protein>
<proteinExistence type="predicted"/>
<name>A0A232FBE2_9HYME</name>
<accession>A0A232FBE2</accession>
<gene>
    <name evidence="1" type="ORF">TSAR_001529</name>
</gene>